<keyword evidence="4" id="KW-0158">Chromosome</keyword>
<evidence type="ECO:0000313" key="17">
    <source>
        <dbReference type="Proteomes" id="UP001168990"/>
    </source>
</evidence>
<evidence type="ECO:0000256" key="4">
    <source>
        <dbReference type="ARBA" id="ARBA00022454"/>
    </source>
</evidence>
<evidence type="ECO:0000256" key="6">
    <source>
        <dbReference type="ARBA" id="ARBA00022527"/>
    </source>
</evidence>
<feature type="compositionally biased region" description="Basic residues" evidence="14">
    <location>
        <begin position="106"/>
        <end position="120"/>
    </location>
</feature>
<reference evidence="16" key="2">
    <citation type="submission" date="2023-03" db="EMBL/GenBank/DDBJ databases">
        <authorList>
            <person name="Inwood S.N."/>
            <person name="Skelly J.G."/>
            <person name="Guhlin J."/>
            <person name="Harrop T.W.R."/>
            <person name="Goldson S.G."/>
            <person name="Dearden P.K."/>
        </authorList>
    </citation>
    <scope>NUCLEOTIDE SEQUENCE</scope>
    <source>
        <strain evidence="16">Irish</strain>
        <tissue evidence="16">Whole body</tissue>
    </source>
</reference>
<keyword evidence="5" id="KW-0963">Cytoplasm</keyword>
<dbReference type="GO" id="GO:0000278">
    <property type="term" value="P:mitotic cell cycle"/>
    <property type="evidence" value="ECO:0007669"/>
    <property type="project" value="TreeGrafter"/>
</dbReference>
<name>A0AA39FVX1_9HYME</name>
<dbReference type="Gene3D" id="3.30.200.20">
    <property type="entry name" value="Phosphorylase Kinase, domain 1"/>
    <property type="match status" value="1"/>
</dbReference>
<proteinExistence type="predicted"/>
<keyword evidence="7" id="KW-0808">Transferase</keyword>
<dbReference type="PANTHER" id="PTHR24419">
    <property type="entry name" value="INTERLEUKIN-1 RECEPTOR-ASSOCIATED KINASE"/>
    <property type="match status" value="1"/>
</dbReference>
<evidence type="ECO:0000256" key="10">
    <source>
        <dbReference type="ARBA" id="ARBA00022840"/>
    </source>
</evidence>
<evidence type="ECO:0000256" key="5">
    <source>
        <dbReference type="ARBA" id="ARBA00022490"/>
    </source>
</evidence>
<dbReference type="AlphaFoldDB" id="A0AA39FVX1"/>
<evidence type="ECO:0000256" key="1">
    <source>
        <dbReference type="ARBA" id="ARBA00004286"/>
    </source>
</evidence>
<evidence type="ECO:0000256" key="12">
    <source>
        <dbReference type="ARBA" id="ARBA00048679"/>
    </source>
</evidence>
<dbReference type="PANTHER" id="PTHR24419:SF18">
    <property type="entry name" value="SERINE_THREONINE-PROTEIN KINASE HASPIN"/>
    <property type="match status" value="1"/>
</dbReference>
<evidence type="ECO:0000256" key="13">
    <source>
        <dbReference type="PROSITE-ProRule" id="PRU10141"/>
    </source>
</evidence>
<keyword evidence="6" id="KW-0723">Serine/threonine-protein kinase</keyword>
<dbReference type="SUPFAM" id="SSF56112">
    <property type="entry name" value="Protein kinase-like (PK-like)"/>
    <property type="match status" value="1"/>
</dbReference>
<dbReference type="EMBL" id="JAQQBS010000001">
    <property type="protein sequence ID" value="KAK0176638.1"/>
    <property type="molecule type" value="Genomic_DNA"/>
</dbReference>
<feature type="compositionally biased region" description="Polar residues" evidence="14">
    <location>
        <begin position="79"/>
        <end position="88"/>
    </location>
</feature>
<dbReference type="GO" id="GO:0005694">
    <property type="term" value="C:chromosome"/>
    <property type="evidence" value="ECO:0007669"/>
    <property type="project" value="UniProtKB-SubCell"/>
</dbReference>
<dbReference type="EC" id="2.7.11.1" evidence="3"/>
<evidence type="ECO:0000256" key="14">
    <source>
        <dbReference type="SAM" id="MobiDB-lite"/>
    </source>
</evidence>
<comment type="caution">
    <text evidence="16">The sequence shown here is derived from an EMBL/GenBank/DDBJ whole genome shotgun (WGS) entry which is preliminary data.</text>
</comment>
<dbReference type="InterPro" id="IPR017441">
    <property type="entry name" value="Protein_kinase_ATP_BS"/>
</dbReference>
<dbReference type="PROSITE" id="PS50011">
    <property type="entry name" value="PROTEIN_KINASE_DOM"/>
    <property type="match status" value="1"/>
</dbReference>
<evidence type="ECO:0000313" key="16">
    <source>
        <dbReference type="EMBL" id="KAK0176638.1"/>
    </source>
</evidence>
<dbReference type="FunFam" id="1.10.510.10:FF:000401">
    <property type="entry name" value="serine/threonine-protein kinase haspin"/>
    <property type="match status" value="1"/>
</dbReference>
<evidence type="ECO:0000256" key="9">
    <source>
        <dbReference type="ARBA" id="ARBA00022777"/>
    </source>
</evidence>
<comment type="catalytic activity">
    <reaction evidence="11">
        <text>L-threonyl-[protein] + ATP = O-phospho-L-threonyl-[protein] + ADP + H(+)</text>
        <dbReference type="Rhea" id="RHEA:46608"/>
        <dbReference type="Rhea" id="RHEA-COMP:11060"/>
        <dbReference type="Rhea" id="RHEA-COMP:11605"/>
        <dbReference type="ChEBI" id="CHEBI:15378"/>
        <dbReference type="ChEBI" id="CHEBI:30013"/>
        <dbReference type="ChEBI" id="CHEBI:30616"/>
        <dbReference type="ChEBI" id="CHEBI:61977"/>
        <dbReference type="ChEBI" id="CHEBI:456216"/>
        <dbReference type="EC" id="2.7.11.1"/>
    </reaction>
</comment>
<dbReference type="InterPro" id="IPR024604">
    <property type="entry name" value="GSG2_C"/>
</dbReference>
<feature type="domain" description="Protein kinase" evidence="15">
    <location>
        <begin position="816"/>
        <end position="1135"/>
    </location>
</feature>
<dbReference type="InterPro" id="IPR011009">
    <property type="entry name" value="Kinase-like_dom_sf"/>
</dbReference>
<dbReference type="InterPro" id="IPR000719">
    <property type="entry name" value="Prot_kinase_dom"/>
</dbReference>
<comment type="catalytic activity">
    <reaction evidence="12">
        <text>L-seryl-[protein] + ATP = O-phospho-L-seryl-[protein] + ADP + H(+)</text>
        <dbReference type="Rhea" id="RHEA:17989"/>
        <dbReference type="Rhea" id="RHEA-COMP:9863"/>
        <dbReference type="Rhea" id="RHEA-COMP:11604"/>
        <dbReference type="ChEBI" id="CHEBI:15378"/>
        <dbReference type="ChEBI" id="CHEBI:29999"/>
        <dbReference type="ChEBI" id="CHEBI:30616"/>
        <dbReference type="ChEBI" id="CHEBI:83421"/>
        <dbReference type="ChEBI" id="CHEBI:456216"/>
        <dbReference type="EC" id="2.7.11.1"/>
    </reaction>
</comment>
<comment type="subcellular location">
    <subcellularLocation>
        <location evidence="1">Chromosome</location>
    </subcellularLocation>
    <subcellularLocation>
        <location evidence="2">Cytoplasm</location>
    </subcellularLocation>
</comment>
<dbReference type="Proteomes" id="UP001168990">
    <property type="component" value="Unassembled WGS sequence"/>
</dbReference>
<dbReference type="GO" id="GO:0072354">
    <property type="term" value="F:histone H3T3 kinase activity"/>
    <property type="evidence" value="ECO:0007669"/>
    <property type="project" value="TreeGrafter"/>
</dbReference>
<keyword evidence="8 13" id="KW-0547">Nucleotide-binding</keyword>
<evidence type="ECO:0000256" key="11">
    <source>
        <dbReference type="ARBA" id="ARBA00047899"/>
    </source>
</evidence>
<dbReference type="SMART" id="SM00220">
    <property type="entry name" value="S_TKc"/>
    <property type="match status" value="1"/>
</dbReference>
<organism evidence="16 17">
    <name type="scientific">Microctonus aethiopoides</name>
    <dbReference type="NCBI Taxonomy" id="144406"/>
    <lineage>
        <taxon>Eukaryota</taxon>
        <taxon>Metazoa</taxon>
        <taxon>Ecdysozoa</taxon>
        <taxon>Arthropoda</taxon>
        <taxon>Hexapoda</taxon>
        <taxon>Insecta</taxon>
        <taxon>Pterygota</taxon>
        <taxon>Neoptera</taxon>
        <taxon>Endopterygota</taxon>
        <taxon>Hymenoptera</taxon>
        <taxon>Apocrita</taxon>
        <taxon>Ichneumonoidea</taxon>
        <taxon>Braconidae</taxon>
        <taxon>Euphorinae</taxon>
        <taxon>Microctonus</taxon>
    </lineage>
</organism>
<evidence type="ECO:0000259" key="15">
    <source>
        <dbReference type="PROSITE" id="PS50011"/>
    </source>
</evidence>
<evidence type="ECO:0000256" key="3">
    <source>
        <dbReference type="ARBA" id="ARBA00012513"/>
    </source>
</evidence>
<sequence>MMHRKPLRTYGKKPVTNQPGSSSHSLIKFLHRIYHLSDDSDEDLLEKNNRDVSIKNDTLESTFDRISKDVKLPPMPPDNSKNNSELYISSSSSSSSDENLMQNIRKSPKVPTKKINKRKKKTDDDKKKNNIRLKRVPTFNRKRQNNLQDINKDEMENVELSLPPKRKARRAMKAHKIPEINSISDESDINKCSNELKSSSDKLPRIKITNNNSDDDQNLCSPVVINKQNDNFSSIKDCRIVLSRLDVNSTGKNNLFPINDSKILISSTPFFHRTTSKIIPTFSPIESQTNCTNENNELSEIYKINDKDETKEIKLQDSLIIKSQINPSISIENTQIYSPNNVDSLEDNKIKYSSDINEKSTELLFESDDNVEKLIENNNTKSPDESINSFKSSIEGVKSCLIFEETESKISNINNDSASIWGSYENPVNEIESFDKTSEDDEKNIELIQKNNLNYNENTESSSEDSYHLVVSNSPVKNTNSETNSSLDIAEDKIINCENETKIDKQINITNPSEPFVLLTRLDDPVKITHRRDKYANWNDQLCTIIESFEQRSSISLPECKLSLDKIDLNKNKNSPGEIEKINKIPRHLSRRTRFSNYNNDQQIIHNKSLDSEENKIVFLKPGKSWARSLSILNHINNNDDFETLSLGKGKKWRQSVKSILDMQSQGGLQSCIKFNECDNDKSPVSNGIYKNPVTFVSSSTVTGNFESTSPGRFIRRVSIRVVPDVKYSTIEDKDVKDTSFLEVYGIPTSKNRQTFGKRLKSIEQRDTLGYNLRHTNANIADNSIESVDTARNVVLQRCNQTDVVPFDEFYPKSFLEKCRKIGEGVYGEVFLFENKREKSVIKIIPIEGDKLVNGETQKKYSEILSEIIIAKELHNLRYHDVYRTSGFIEVKNIRCLFGKYPQKLIEHWRTFDEEKKSDNDCPSMFDDNQLYIALELAHGGQDLEAFVFQNASEAYISFIQAALTLAVAEKSLDFEHRDLHWGNILISRTDETDITYKLDTEEIIFPCKGLKVAIIDFTLSRTSYQGCCIFNDLALDEALFTAVGDYQFEIYKLMRAKVGNNWQLFEPYTNILWLHYTLDKMINGVRYKKKTTKIHKNAILKLQELKDTLLDYDSAYDFITNCSKTLGLQHKNLS</sequence>
<dbReference type="Gene3D" id="1.10.510.10">
    <property type="entry name" value="Transferase(Phosphotransferase) domain 1"/>
    <property type="match status" value="1"/>
</dbReference>
<keyword evidence="10 13" id="KW-0067">ATP-binding</keyword>
<dbReference type="GO" id="GO:0005737">
    <property type="term" value="C:cytoplasm"/>
    <property type="evidence" value="ECO:0007669"/>
    <property type="project" value="UniProtKB-SubCell"/>
</dbReference>
<evidence type="ECO:0000256" key="8">
    <source>
        <dbReference type="ARBA" id="ARBA00022741"/>
    </source>
</evidence>
<reference evidence="16" key="1">
    <citation type="journal article" date="2023" name="bioRxiv">
        <title>Scaffold-level genome assemblies of two parasitoid biocontrol wasps reveal the parthenogenesis mechanism and an associated novel virus.</title>
        <authorList>
            <person name="Inwood S."/>
            <person name="Skelly J."/>
            <person name="Guhlin J."/>
            <person name="Harrop T."/>
            <person name="Goldson S."/>
            <person name="Dearden P."/>
        </authorList>
    </citation>
    <scope>NUCLEOTIDE SEQUENCE</scope>
    <source>
        <strain evidence="16">Irish</strain>
        <tissue evidence="16">Whole body</tissue>
    </source>
</reference>
<accession>A0AA39FVX1</accession>
<dbReference type="GO" id="GO:0005634">
    <property type="term" value="C:nucleus"/>
    <property type="evidence" value="ECO:0007669"/>
    <property type="project" value="TreeGrafter"/>
</dbReference>
<feature type="binding site" evidence="13">
    <location>
        <position position="843"/>
    </location>
    <ligand>
        <name>ATP</name>
        <dbReference type="ChEBI" id="CHEBI:30616"/>
    </ligand>
</feature>
<gene>
    <name evidence="16" type="ORF">PV328_000755</name>
</gene>
<keyword evidence="9" id="KW-0418">Kinase</keyword>
<evidence type="ECO:0000256" key="7">
    <source>
        <dbReference type="ARBA" id="ARBA00022679"/>
    </source>
</evidence>
<dbReference type="SMART" id="SM01331">
    <property type="entry name" value="DUF3635"/>
    <property type="match status" value="1"/>
</dbReference>
<feature type="region of interest" description="Disordered" evidence="14">
    <location>
        <begin position="1"/>
        <end position="23"/>
    </location>
</feature>
<evidence type="ECO:0000256" key="2">
    <source>
        <dbReference type="ARBA" id="ARBA00004496"/>
    </source>
</evidence>
<dbReference type="Pfam" id="PF12330">
    <property type="entry name" value="Haspin_kinase"/>
    <property type="match status" value="1"/>
</dbReference>
<dbReference type="GO" id="GO:0005524">
    <property type="term" value="F:ATP binding"/>
    <property type="evidence" value="ECO:0007669"/>
    <property type="project" value="UniProtKB-UniRule"/>
</dbReference>
<feature type="compositionally biased region" description="Basic residues" evidence="14">
    <location>
        <begin position="1"/>
        <end position="11"/>
    </location>
</feature>
<dbReference type="GO" id="GO:0035556">
    <property type="term" value="P:intracellular signal transduction"/>
    <property type="evidence" value="ECO:0007669"/>
    <property type="project" value="TreeGrafter"/>
</dbReference>
<keyword evidence="17" id="KW-1185">Reference proteome</keyword>
<feature type="region of interest" description="Disordered" evidence="14">
    <location>
        <begin position="65"/>
        <end position="131"/>
    </location>
</feature>
<dbReference type="PROSITE" id="PS00107">
    <property type="entry name" value="PROTEIN_KINASE_ATP"/>
    <property type="match status" value="1"/>
</dbReference>
<protein>
    <recommendedName>
        <fullName evidence="3">non-specific serine/threonine protein kinase</fullName>
        <ecNumber evidence="3">2.7.11.1</ecNumber>
    </recommendedName>
</protein>